<comment type="caution">
    <text evidence="8">The sequence shown here is derived from an EMBL/GenBank/DDBJ whole genome shotgun (WGS) entry which is preliminary data.</text>
</comment>
<keyword evidence="4 6" id="KW-0472">Membrane</keyword>
<dbReference type="EMBL" id="JBHUMY010000043">
    <property type="protein sequence ID" value="MFD2663394.1"/>
    <property type="molecule type" value="Genomic_DNA"/>
</dbReference>
<evidence type="ECO:0000256" key="6">
    <source>
        <dbReference type="SAM" id="Phobius"/>
    </source>
</evidence>
<keyword evidence="2 5" id="KW-0812">Transmembrane</keyword>
<dbReference type="Pfam" id="PF00361">
    <property type="entry name" value="Proton_antipo_M"/>
    <property type="match status" value="1"/>
</dbReference>
<dbReference type="RefSeq" id="WP_379279336.1">
    <property type="nucleotide sequence ID" value="NZ_JBHUGT010000055.1"/>
</dbReference>
<feature type="transmembrane region" description="Helical" evidence="6">
    <location>
        <begin position="59"/>
        <end position="81"/>
    </location>
</feature>
<evidence type="ECO:0000256" key="5">
    <source>
        <dbReference type="RuleBase" id="RU000320"/>
    </source>
</evidence>
<evidence type="ECO:0000256" key="2">
    <source>
        <dbReference type="ARBA" id="ARBA00022692"/>
    </source>
</evidence>
<dbReference type="InterPro" id="IPR001750">
    <property type="entry name" value="ND/Mrp_TM"/>
</dbReference>
<protein>
    <submittedName>
        <fullName evidence="8">Proton-conducting transporter membrane subunit</fullName>
    </submittedName>
</protein>
<feature type="domain" description="NADH:quinone oxidoreductase/Mrp antiporter transmembrane" evidence="7">
    <location>
        <begin position="7"/>
        <end position="142"/>
    </location>
</feature>
<dbReference type="Proteomes" id="UP001597493">
    <property type="component" value="Unassembled WGS sequence"/>
</dbReference>
<keyword evidence="3 6" id="KW-1133">Transmembrane helix</keyword>
<comment type="subcellular location">
    <subcellularLocation>
        <location evidence="1">Cell membrane</location>
        <topology evidence="1">Multi-pass membrane protein</topology>
    </subcellularLocation>
    <subcellularLocation>
        <location evidence="5">Membrane</location>
        <topology evidence="5">Multi-pass membrane protein</topology>
    </subcellularLocation>
</comment>
<evidence type="ECO:0000259" key="7">
    <source>
        <dbReference type="Pfam" id="PF00361"/>
    </source>
</evidence>
<gene>
    <name evidence="8" type="ORF">ACFSW5_24455</name>
</gene>
<name>A0ABW5R3U6_9BACL</name>
<evidence type="ECO:0000256" key="4">
    <source>
        <dbReference type="ARBA" id="ARBA00023136"/>
    </source>
</evidence>
<feature type="transmembrane region" description="Helical" evidence="6">
    <location>
        <begin position="173"/>
        <end position="194"/>
    </location>
</feature>
<dbReference type="PANTHER" id="PTHR22773">
    <property type="entry name" value="NADH DEHYDROGENASE"/>
    <property type="match status" value="1"/>
</dbReference>
<reference evidence="9" key="1">
    <citation type="journal article" date="2019" name="Int. J. Syst. Evol. Microbiol.">
        <title>The Global Catalogue of Microorganisms (GCM) 10K type strain sequencing project: providing services to taxonomists for standard genome sequencing and annotation.</title>
        <authorList>
            <consortium name="The Broad Institute Genomics Platform"/>
            <consortium name="The Broad Institute Genome Sequencing Center for Infectious Disease"/>
            <person name="Wu L."/>
            <person name="Ma J."/>
        </authorList>
    </citation>
    <scope>NUCLEOTIDE SEQUENCE [LARGE SCALE GENOMIC DNA]</scope>
    <source>
        <strain evidence="9">TISTR 1827</strain>
    </source>
</reference>
<proteinExistence type="predicted"/>
<feature type="transmembrane region" description="Helical" evidence="6">
    <location>
        <begin position="93"/>
        <end position="116"/>
    </location>
</feature>
<feature type="transmembrane region" description="Helical" evidence="6">
    <location>
        <begin position="6"/>
        <end position="25"/>
    </location>
</feature>
<feature type="transmembrane region" description="Helical" evidence="6">
    <location>
        <begin position="136"/>
        <end position="161"/>
    </location>
</feature>
<feature type="transmembrane region" description="Helical" evidence="6">
    <location>
        <begin position="32"/>
        <end position="53"/>
    </location>
</feature>
<evidence type="ECO:0000313" key="9">
    <source>
        <dbReference type="Proteomes" id="UP001597493"/>
    </source>
</evidence>
<accession>A0ABW5R3U6</accession>
<keyword evidence="9" id="KW-1185">Reference proteome</keyword>
<sequence length="206" mass="21646">MERFSFIIMAVAVVLMLGGTVIMIVRRGHAVGLWTGSAISGAGYGLASAALSRGVDVHLIYYLLVYAIGHAGALAAIRAVGRQRMPVSRLAGLYYRNPALCAMTGVFLLSLAGLPPAGGFAAKLLLLFQAASQGELLATAVMTVCMAVSFYGYFIFVRWMFMRTGPDDSPIPLPASAAGMLAVMAAALMAMGLFPGQILHFLGNIL</sequence>
<evidence type="ECO:0000256" key="3">
    <source>
        <dbReference type="ARBA" id="ARBA00022989"/>
    </source>
</evidence>
<evidence type="ECO:0000313" key="8">
    <source>
        <dbReference type="EMBL" id="MFD2663394.1"/>
    </source>
</evidence>
<organism evidence="8 9">
    <name type="scientific">Paenibacillus thailandensis</name>
    <dbReference type="NCBI Taxonomy" id="393250"/>
    <lineage>
        <taxon>Bacteria</taxon>
        <taxon>Bacillati</taxon>
        <taxon>Bacillota</taxon>
        <taxon>Bacilli</taxon>
        <taxon>Bacillales</taxon>
        <taxon>Paenibacillaceae</taxon>
        <taxon>Paenibacillus</taxon>
    </lineage>
</organism>
<evidence type="ECO:0000256" key="1">
    <source>
        <dbReference type="ARBA" id="ARBA00004651"/>
    </source>
</evidence>